<dbReference type="AlphaFoldDB" id="A0A1V1V619"/>
<gene>
    <name evidence="3" type="ORF">IC627_02735</name>
    <name evidence="2" type="ORF">PDPUS_1_02712</name>
</gene>
<evidence type="ECO:0000313" key="4">
    <source>
        <dbReference type="Proteomes" id="UP000218676"/>
    </source>
</evidence>
<reference evidence="3 5" key="3">
    <citation type="submission" date="2020-09" db="EMBL/GenBank/DDBJ databases">
        <title>Complete, closed and curated genome sequences of Photobacterium damselae subsp. piscicida isolates from Australia indicate localised evolution and additional plasmid-borne pathogenicity mechanisms.</title>
        <authorList>
            <person name="Baseggio L."/>
            <person name="Silayeva O."/>
            <person name="Buller N."/>
            <person name="Landos M."/>
            <person name="Engelstaedter J."/>
            <person name="Barnes A.C."/>
        </authorList>
    </citation>
    <scope>NUCLEOTIDE SEQUENCE [LARGE SCALE GENOMIC DNA]</scope>
    <source>
        <strain evidence="3 5">AS-16-0540-1</strain>
    </source>
</reference>
<accession>A0A1V1V619</accession>
<evidence type="ECO:0000313" key="5">
    <source>
        <dbReference type="Proteomes" id="UP000516656"/>
    </source>
</evidence>
<dbReference type="CDD" id="cd05289">
    <property type="entry name" value="MDR_like_2"/>
    <property type="match status" value="1"/>
</dbReference>
<dbReference type="InterPro" id="IPR020843">
    <property type="entry name" value="ER"/>
</dbReference>
<dbReference type="SUPFAM" id="SSF51735">
    <property type="entry name" value="NAD(P)-binding Rossmann-fold domains"/>
    <property type="match status" value="1"/>
</dbReference>
<dbReference type="InterPro" id="IPR036291">
    <property type="entry name" value="NAD(P)-bd_dom_sf"/>
</dbReference>
<reference evidence="4" key="2">
    <citation type="submission" date="2017-05" db="EMBL/GenBank/DDBJ databases">
        <title>Whole genome sequence of fish pathogenic bacteria, Photobacterium damselae subsp. piscicida, strain 91-197, isolated from hybrid striped bass (Morone sp.) in USA.</title>
        <authorList>
            <person name="Teru Y."/>
            <person name="Hikima J."/>
            <person name="Kono T."/>
            <person name="Sakai M."/>
            <person name="Takano T."/>
            <person name="Hawke J.P."/>
            <person name="Takeyama H."/>
            <person name="Aoki T."/>
        </authorList>
    </citation>
    <scope>NUCLEOTIDE SEQUENCE [LARGE SCALE GENOMIC DNA]</scope>
    <source>
        <strain evidence="4">91-197</strain>
    </source>
</reference>
<dbReference type="EMBL" id="CP061854">
    <property type="protein sequence ID" value="QOD56984.1"/>
    <property type="molecule type" value="Genomic_DNA"/>
</dbReference>
<feature type="domain" description="Enoyl reductase (ER)" evidence="1">
    <location>
        <begin position="13"/>
        <end position="313"/>
    </location>
</feature>
<evidence type="ECO:0000259" key="1">
    <source>
        <dbReference type="SMART" id="SM00829"/>
    </source>
</evidence>
<dbReference type="GO" id="GO:0016491">
    <property type="term" value="F:oxidoreductase activity"/>
    <property type="evidence" value="ECO:0007669"/>
    <property type="project" value="InterPro"/>
</dbReference>
<dbReference type="PANTHER" id="PTHR44013">
    <property type="entry name" value="ZINC-TYPE ALCOHOL DEHYDROGENASE-LIKE PROTEIN C16A3.02C"/>
    <property type="match status" value="1"/>
</dbReference>
<dbReference type="Pfam" id="PF08240">
    <property type="entry name" value="ADH_N"/>
    <property type="match status" value="1"/>
</dbReference>
<dbReference type="RefSeq" id="WP_086957221.1">
    <property type="nucleotide sequence ID" value="NZ_AP018045.1"/>
</dbReference>
<name>A0A1V1V619_PHODP</name>
<dbReference type="Proteomes" id="UP000218676">
    <property type="component" value="Chromosome 1"/>
</dbReference>
<dbReference type="SMART" id="SM00829">
    <property type="entry name" value="PKS_ER"/>
    <property type="match status" value="1"/>
</dbReference>
<dbReference type="EMBL" id="AP018045">
    <property type="protein sequence ID" value="BAX54086.1"/>
    <property type="molecule type" value="Genomic_DNA"/>
</dbReference>
<dbReference type="InterPro" id="IPR052733">
    <property type="entry name" value="Chloroplast_QOR"/>
</dbReference>
<dbReference type="InterPro" id="IPR011032">
    <property type="entry name" value="GroES-like_sf"/>
</dbReference>
<dbReference type="InterPro" id="IPR013154">
    <property type="entry name" value="ADH-like_N"/>
</dbReference>
<evidence type="ECO:0000313" key="2">
    <source>
        <dbReference type="EMBL" id="BAX54086.1"/>
    </source>
</evidence>
<protein>
    <submittedName>
        <fullName evidence="3">NADP-dependent oxidoreductase</fullName>
    </submittedName>
    <submittedName>
        <fullName evidence="2">Zinc-type alcohol dehydrogenase-like protein</fullName>
    </submittedName>
</protein>
<dbReference type="SUPFAM" id="SSF50129">
    <property type="entry name" value="GroES-like"/>
    <property type="match status" value="1"/>
</dbReference>
<dbReference type="Gene3D" id="3.40.50.720">
    <property type="entry name" value="NAD(P)-binding Rossmann-like Domain"/>
    <property type="match status" value="1"/>
</dbReference>
<sequence length="317" mass="33747">MSTYQKVVISQFGGVDVLQCQLTELPTVLEPHQVLVKVDYCAVNPIDAKIRQGSNFVAQQIQDALPWGLGYDIAGKVVSVGSTISALKTGQRVAGLIGFPLQGGGYSQYCVVDWQALSVLPEQVDLRQAAAVPLAGLTAMQAIELADIQPQERVLVLAGSGGVGHLALQLLKTLPCQVLATGSSTNQAFIASLGAEAIDYDKVDFVSLELVDVIINLVGGKTGLAALVTLKPSGRVITVPTVTQAEIIAQAQDLGFYAQGMVVQPNKIQQDMLLQLIAEKKLRVHIDQQFDFSSVAQAHQHIESGRTRGKLVLATLS</sequence>
<reference evidence="2" key="1">
    <citation type="journal article" date="2017" name="Genome Announc.">
        <title>Whole-Genome Sequence of Photobacterium damselae subsp. piscicida Strain 91-197, Isolated from Hybrid Striped Bass (Morone sp.) in the United States.</title>
        <authorList>
            <person name="Teru Y."/>
            <person name="Hikima J."/>
            <person name="Kono T."/>
            <person name="Sakai M."/>
            <person name="Takano T."/>
            <person name="Hawke J.P."/>
            <person name="Takeyama H."/>
            <person name="Aoki T."/>
        </authorList>
    </citation>
    <scope>NUCLEOTIDE SEQUENCE</scope>
    <source>
        <strain evidence="2">91-197</strain>
    </source>
</reference>
<proteinExistence type="predicted"/>
<evidence type="ECO:0000313" key="3">
    <source>
        <dbReference type="EMBL" id="QOD56984.1"/>
    </source>
</evidence>
<dbReference type="Gene3D" id="3.90.180.10">
    <property type="entry name" value="Medium-chain alcohol dehydrogenases, catalytic domain"/>
    <property type="match status" value="1"/>
</dbReference>
<organism evidence="2 4">
    <name type="scientific">Photobacterium damsela subsp. piscicida</name>
    <name type="common">Pasteurella piscicida</name>
    <dbReference type="NCBI Taxonomy" id="38294"/>
    <lineage>
        <taxon>Bacteria</taxon>
        <taxon>Pseudomonadati</taxon>
        <taxon>Pseudomonadota</taxon>
        <taxon>Gammaproteobacteria</taxon>
        <taxon>Vibrionales</taxon>
        <taxon>Vibrionaceae</taxon>
        <taxon>Photobacterium</taxon>
    </lineage>
</organism>
<dbReference type="Proteomes" id="UP000516656">
    <property type="component" value="Chromosome 1"/>
</dbReference>
<dbReference type="Pfam" id="PF13602">
    <property type="entry name" value="ADH_zinc_N_2"/>
    <property type="match status" value="1"/>
</dbReference>
<dbReference type="PANTHER" id="PTHR44013:SF1">
    <property type="entry name" value="ZINC-TYPE ALCOHOL DEHYDROGENASE-LIKE PROTEIN C16A3.02C"/>
    <property type="match status" value="1"/>
</dbReference>